<dbReference type="AlphaFoldDB" id="A0A517R0R8"/>
<gene>
    <name evidence="10" type="primary">atsA_21</name>
    <name evidence="10" type="ORF">Pan189_18690</name>
</gene>
<dbReference type="InterPro" id="IPR017850">
    <property type="entry name" value="Alkaline_phosphatase_core_sf"/>
</dbReference>
<accession>A0A517R0R8</accession>
<evidence type="ECO:0000259" key="9">
    <source>
        <dbReference type="Pfam" id="PF00884"/>
    </source>
</evidence>
<dbReference type="Proteomes" id="UP000317318">
    <property type="component" value="Chromosome"/>
</dbReference>
<keyword evidence="4 8" id="KW-0732">Signal</keyword>
<evidence type="ECO:0000256" key="8">
    <source>
        <dbReference type="SAM" id="SignalP"/>
    </source>
</evidence>
<dbReference type="PROSITE" id="PS00149">
    <property type="entry name" value="SULFATASE_2"/>
    <property type="match status" value="1"/>
</dbReference>
<evidence type="ECO:0000256" key="5">
    <source>
        <dbReference type="ARBA" id="ARBA00022801"/>
    </source>
</evidence>
<evidence type="ECO:0000313" key="10">
    <source>
        <dbReference type="EMBL" id="QDT37489.1"/>
    </source>
</evidence>
<dbReference type="OrthoDB" id="9783154at2"/>
<reference evidence="10 11" key="1">
    <citation type="submission" date="2019-02" db="EMBL/GenBank/DDBJ databases">
        <title>Deep-cultivation of Planctomycetes and their phenomic and genomic characterization uncovers novel biology.</title>
        <authorList>
            <person name="Wiegand S."/>
            <person name="Jogler M."/>
            <person name="Boedeker C."/>
            <person name="Pinto D."/>
            <person name="Vollmers J."/>
            <person name="Rivas-Marin E."/>
            <person name="Kohn T."/>
            <person name="Peeters S.H."/>
            <person name="Heuer A."/>
            <person name="Rast P."/>
            <person name="Oberbeckmann S."/>
            <person name="Bunk B."/>
            <person name="Jeske O."/>
            <person name="Meyerdierks A."/>
            <person name="Storesund J.E."/>
            <person name="Kallscheuer N."/>
            <person name="Luecker S."/>
            <person name="Lage O.M."/>
            <person name="Pohl T."/>
            <person name="Merkel B.J."/>
            <person name="Hornburger P."/>
            <person name="Mueller R.-W."/>
            <person name="Bruemmer F."/>
            <person name="Labrenz M."/>
            <person name="Spormann A.M."/>
            <person name="Op den Camp H."/>
            <person name="Overmann J."/>
            <person name="Amann R."/>
            <person name="Jetten M.S.M."/>
            <person name="Mascher T."/>
            <person name="Medema M.H."/>
            <person name="Devos D.P."/>
            <person name="Kaster A.-K."/>
            <person name="Ovreas L."/>
            <person name="Rohde M."/>
            <person name="Galperin M.Y."/>
            <person name="Jogler C."/>
        </authorList>
    </citation>
    <scope>NUCLEOTIDE SEQUENCE [LARGE SCALE GENOMIC DNA]</scope>
    <source>
        <strain evidence="10 11">Pan189</strain>
    </source>
</reference>
<dbReference type="Gene3D" id="3.40.720.10">
    <property type="entry name" value="Alkaline Phosphatase, subunit A"/>
    <property type="match status" value="1"/>
</dbReference>
<dbReference type="RefSeq" id="WP_145363597.1">
    <property type="nucleotide sequence ID" value="NZ_CP036268.1"/>
</dbReference>
<dbReference type="SUPFAM" id="SSF53649">
    <property type="entry name" value="Alkaline phosphatase-like"/>
    <property type="match status" value="1"/>
</dbReference>
<dbReference type="KEGG" id="svp:Pan189_18690"/>
<feature type="domain" description="Sulfatase N-terminal" evidence="9">
    <location>
        <begin position="24"/>
        <end position="353"/>
    </location>
</feature>
<dbReference type="InterPro" id="IPR050738">
    <property type="entry name" value="Sulfatase"/>
</dbReference>
<dbReference type="InterPro" id="IPR024607">
    <property type="entry name" value="Sulfatase_CS"/>
</dbReference>
<keyword evidence="5 10" id="KW-0378">Hydrolase</keyword>
<dbReference type="GO" id="GO:0046872">
    <property type="term" value="F:metal ion binding"/>
    <property type="evidence" value="ECO:0007669"/>
    <property type="project" value="UniProtKB-KW"/>
</dbReference>
<dbReference type="InterPro" id="IPR000917">
    <property type="entry name" value="Sulfatase_N"/>
</dbReference>
<sequence precursor="true">MLRLIVAFAFLGLSHQLVMAAERPSVVLFLVDDLGWTDLGYAGSDLYQTPNIDRLAAEGVQFTNAYAACNVCSPTRAAVLTGKYPARLNLTDYIEGHTWITNRKLELPDWTKKLPIEEVTIADVLSEAGYQTAHIGKWHLSPRSVEGRIGYLPTDQGFDVNVGGGHMGLPGSYFYPYGRGGRQVPYLPEGGKKGDYLTDLLAGEACKLIESWKDEPFFINYWFYTVHTPIQGKPDYIENISPTVKRESVHHNAGYAAMVRSLDDAVGRVLDTLEQNGLAEETLIIFTSDNGGLDKSGRGPTSNHPLRQGKGTVYEGGVRVPAIIKMPGITKAGGVCHEPIISVDYLPTVLELLALNEELPAEVDGSSLVPLLRDPDVNLEREAIYWHYPHYHAVGARPHGAVRSGKYKLIEFYEDDRLELYDLETDIHEDHNLAMERPAIAQRLYHLLDRWRGEVGAQMGAPNPEYDPSQATGRKTDAGITPLPPVREH</sequence>
<dbReference type="GO" id="GO:0004065">
    <property type="term" value="F:arylsulfatase activity"/>
    <property type="evidence" value="ECO:0007669"/>
    <property type="project" value="UniProtKB-EC"/>
</dbReference>
<comment type="similarity">
    <text evidence="2">Belongs to the sulfatase family.</text>
</comment>
<protein>
    <submittedName>
        <fullName evidence="10">Arylsulfatase</fullName>
        <ecNumber evidence="10">3.1.6.1</ecNumber>
    </submittedName>
</protein>
<feature type="signal peptide" evidence="8">
    <location>
        <begin position="1"/>
        <end position="20"/>
    </location>
</feature>
<evidence type="ECO:0000256" key="1">
    <source>
        <dbReference type="ARBA" id="ARBA00001913"/>
    </source>
</evidence>
<dbReference type="PANTHER" id="PTHR42693">
    <property type="entry name" value="ARYLSULFATASE FAMILY MEMBER"/>
    <property type="match status" value="1"/>
</dbReference>
<evidence type="ECO:0000313" key="11">
    <source>
        <dbReference type="Proteomes" id="UP000317318"/>
    </source>
</evidence>
<feature type="chain" id="PRO_5022153066" evidence="8">
    <location>
        <begin position="21"/>
        <end position="489"/>
    </location>
</feature>
<dbReference type="PANTHER" id="PTHR42693:SF42">
    <property type="entry name" value="ARYLSULFATASE G"/>
    <property type="match status" value="1"/>
</dbReference>
<keyword evidence="11" id="KW-1185">Reference proteome</keyword>
<dbReference type="EMBL" id="CP036268">
    <property type="protein sequence ID" value="QDT37489.1"/>
    <property type="molecule type" value="Genomic_DNA"/>
</dbReference>
<evidence type="ECO:0000256" key="4">
    <source>
        <dbReference type="ARBA" id="ARBA00022729"/>
    </source>
</evidence>
<proteinExistence type="inferred from homology"/>
<evidence type="ECO:0000256" key="2">
    <source>
        <dbReference type="ARBA" id="ARBA00008779"/>
    </source>
</evidence>
<evidence type="ECO:0000256" key="6">
    <source>
        <dbReference type="ARBA" id="ARBA00022837"/>
    </source>
</evidence>
<name>A0A517R0R8_9PLAN</name>
<dbReference type="Gene3D" id="3.30.1120.10">
    <property type="match status" value="1"/>
</dbReference>
<keyword evidence="6" id="KW-0106">Calcium</keyword>
<dbReference type="Pfam" id="PF00884">
    <property type="entry name" value="Sulfatase"/>
    <property type="match status" value="1"/>
</dbReference>
<evidence type="ECO:0000256" key="3">
    <source>
        <dbReference type="ARBA" id="ARBA00022723"/>
    </source>
</evidence>
<organism evidence="10 11">
    <name type="scientific">Stratiformator vulcanicus</name>
    <dbReference type="NCBI Taxonomy" id="2527980"/>
    <lineage>
        <taxon>Bacteria</taxon>
        <taxon>Pseudomonadati</taxon>
        <taxon>Planctomycetota</taxon>
        <taxon>Planctomycetia</taxon>
        <taxon>Planctomycetales</taxon>
        <taxon>Planctomycetaceae</taxon>
        <taxon>Stratiformator</taxon>
    </lineage>
</organism>
<comment type="cofactor">
    <cofactor evidence="1">
        <name>Ca(2+)</name>
        <dbReference type="ChEBI" id="CHEBI:29108"/>
    </cofactor>
</comment>
<dbReference type="EC" id="3.1.6.1" evidence="10"/>
<evidence type="ECO:0000256" key="7">
    <source>
        <dbReference type="SAM" id="MobiDB-lite"/>
    </source>
</evidence>
<feature type="region of interest" description="Disordered" evidence="7">
    <location>
        <begin position="458"/>
        <end position="489"/>
    </location>
</feature>
<keyword evidence="3" id="KW-0479">Metal-binding</keyword>
<dbReference type="CDD" id="cd16144">
    <property type="entry name" value="ARS_like"/>
    <property type="match status" value="1"/>
</dbReference>